<dbReference type="Gramene" id="Kaladp0030s0140.1.v1.1">
    <property type="protein sequence ID" value="Kaladp0030s0140.1.v1.1"/>
    <property type="gene ID" value="Kaladp0030s0140.v1.1"/>
</dbReference>
<evidence type="ECO:0000256" key="5">
    <source>
        <dbReference type="ARBA" id="ARBA00023316"/>
    </source>
</evidence>
<evidence type="ECO:0000313" key="8">
    <source>
        <dbReference type="Proteomes" id="UP000594263"/>
    </source>
</evidence>
<dbReference type="Pfam" id="PF03283">
    <property type="entry name" value="PAE"/>
    <property type="match status" value="1"/>
</dbReference>
<dbReference type="PANTHER" id="PTHR21562">
    <property type="entry name" value="NOTUM-RELATED"/>
    <property type="match status" value="1"/>
</dbReference>
<evidence type="ECO:0000256" key="2">
    <source>
        <dbReference type="ARBA" id="ARBA00004191"/>
    </source>
</evidence>
<organism evidence="7 8">
    <name type="scientific">Kalanchoe fedtschenkoi</name>
    <name type="common">Lavender scallops</name>
    <name type="synonym">South American air plant</name>
    <dbReference type="NCBI Taxonomy" id="63787"/>
    <lineage>
        <taxon>Eukaryota</taxon>
        <taxon>Viridiplantae</taxon>
        <taxon>Streptophyta</taxon>
        <taxon>Embryophyta</taxon>
        <taxon>Tracheophyta</taxon>
        <taxon>Spermatophyta</taxon>
        <taxon>Magnoliopsida</taxon>
        <taxon>eudicotyledons</taxon>
        <taxon>Gunneridae</taxon>
        <taxon>Pentapetalae</taxon>
        <taxon>Saxifragales</taxon>
        <taxon>Crassulaceae</taxon>
        <taxon>Kalanchoe</taxon>
    </lineage>
</organism>
<dbReference type="PANTHER" id="PTHR21562:SF93">
    <property type="entry name" value="PECTIN ACETYLESTERASE 8"/>
    <property type="match status" value="1"/>
</dbReference>
<evidence type="ECO:0000256" key="1">
    <source>
        <dbReference type="ARBA" id="ARBA00003534"/>
    </source>
</evidence>
<keyword evidence="4 6" id="KW-0134">Cell wall</keyword>
<sequence>MASSNGPWLQVVIYALALLETEAFYAGITYLHSAVAKGAVCLDGSPPAYHFDKGIGAGANNWLLDFEGGGWCNNVTSCLARKTTRLGSSAQMVKQIAFSGILSNNKEFNPDFYSWNRVKGSARSLPASCTSRLRPDLCFFPQYIAPSIKTPLFILNAAYDSWQIKNILAPGEADPHGMWHNCKLDISQCSISQLKIMQEYRLRFLSALSVLGNSTSRGLFIDSCYAHGQSEMQETWLSDYSPMLGSTTIAKAVGDWYYDRSPFQKIDCAYPCNPTCRARFFPPNPPDI</sequence>
<comment type="similarity">
    <text evidence="3 6">Belongs to the pectinacetylesterase family.</text>
</comment>
<protein>
    <recommendedName>
        <fullName evidence="6">Pectin acetylesterase</fullName>
        <ecNumber evidence="6">3.1.1.-</ecNumber>
    </recommendedName>
</protein>
<comment type="function">
    <text evidence="1 6">Hydrolyzes acetyl esters in homogalacturonan regions of pectin. In type I primary cell wall, galacturonic acid residues of pectin can be acetylated at the O-2 and O-3 positions. Decreasing the degree of acetylation of pectin gels in vitro alters their physical properties.</text>
</comment>
<dbReference type="InterPro" id="IPR004963">
    <property type="entry name" value="PAE/NOTUM"/>
</dbReference>
<dbReference type="GO" id="GO:0052793">
    <property type="term" value="F:pectin acetylesterase activity"/>
    <property type="evidence" value="ECO:0007669"/>
    <property type="project" value="TreeGrafter"/>
</dbReference>
<dbReference type="AlphaFoldDB" id="A0A7N0TBE0"/>
<dbReference type="GO" id="GO:0071555">
    <property type="term" value="P:cell wall organization"/>
    <property type="evidence" value="ECO:0007669"/>
    <property type="project" value="UniProtKB-KW"/>
</dbReference>
<keyword evidence="6" id="KW-0378">Hydrolase</keyword>
<keyword evidence="8" id="KW-1185">Reference proteome</keyword>
<dbReference type="OMA" id="IKCIKDQ"/>
<keyword evidence="6" id="KW-0732">Signal</keyword>
<evidence type="ECO:0000256" key="6">
    <source>
        <dbReference type="RuleBase" id="RU363114"/>
    </source>
</evidence>
<evidence type="ECO:0000313" key="7">
    <source>
        <dbReference type="EnsemblPlants" id="Kaladp0030s0140.1.v1.1"/>
    </source>
</evidence>
<evidence type="ECO:0000256" key="3">
    <source>
        <dbReference type="ARBA" id="ARBA00005784"/>
    </source>
</evidence>
<accession>A0A7N0TBE0</accession>
<feature type="signal peptide" evidence="6">
    <location>
        <begin position="1"/>
        <end position="23"/>
    </location>
</feature>
<dbReference type="EC" id="3.1.1.-" evidence="6"/>
<keyword evidence="6" id="KW-0964">Secreted</keyword>
<dbReference type="EnsemblPlants" id="Kaladp0030s0140.1.v1.1">
    <property type="protein sequence ID" value="Kaladp0030s0140.1.v1.1"/>
    <property type="gene ID" value="Kaladp0030s0140.v1.1"/>
</dbReference>
<feature type="chain" id="PRO_5029947470" description="Pectin acetylesterase" evidence="6">
    <location>
        <begin position="24"/>
        <end position="288"/>
    </location>
</feature>
<name>A0A7N0TBE0_KALFE</name>
<comment type="subcellular location">
    <subcellularLocation>
        <location evidence="2 6">Secreted</location>
        <location evidence="2 6">Cell wall</location>
    </subcellularLocation>
</comment>
<reference evidence="7" key="1">
    <citation type="submission" date="2021-01" db="UniProtKB">
        <authorList>
            <consortium name="EnsemblPlants"/>
        </authorList>
    </citation>
    <scope>IDENTIFICATION</scope>
</reference>
<keyword evidence="5 6" id="KW-0961">Cell wall biogenesis/degradation</keyword>
<dbReference type="Proteomes" id="UP000594263">
    <property type="component" value="Unplaced"/>
</dbReference>
<proteinExistence type="inferred from homology"/>
<evidence type="ECO:0000256" key="4">
    <source>
        <dbReference type="ARBA" id="ARBA00022512"/>
    </source>
</evidence>
<dbReference type="GO" id="GO:0009505">
    <property type="term" value="C:plant-type cell wall"/>
    <property type="evidence" value="ECO:0007669"/>
    <property type="project" value="TreeGrafter"/>
</dbReference>